<dbReference type="InterPro" id="IPR029062">
    <property type="entry name" value="Class_I_gatase-like"/>
</dbReference>
<dbReference type="InterPro" id="IPR002818">
    <property type="entry name" value="DJ-1/PfpI"/>
</dbReference>
<comment type="caution">
    <text evidence="2">The sequence shown here is derived from an EMBL/GenBank/DDBJ whole genome shotgun (WGS) entry which is preliminary data.</text>
</comment>
<gene>
    <name evidence="2" type="ORF">R1flu_000604</name>
</gene>
<dbReference type="AlphaFoldDB" id="A0ABD1Y0W7"/>
<accession>A0ABD1Y0W7</accession>
<dbReference type="SUPFAM" id="SSF52317">
    <property type="entry name" value="Class I glutamine amidotransferase-like"/>
    <property type="match status" value="1"/>
</dbReference>
<dbReference type="Proteomes" id="UP001605036">
    <property type="component" value="Unassembled WGS sequence"/>
</dbReference>
<evidence type="ECO:0000313" key="3">
    <source>
        <dbReference type="Proteomes" id="UP001605036"/>
    </source>
</evidence>
<keyword evidence="3" id="KW-1185">Reference proteome</keyword>
<protein>
    <recommendedName>
        <fullName evidence="1">DJ-1/PfpI domain-containing protein</fullName>
    </recommendedName>
</protein>
<evidence type="ECO:0000259" key="1">
    <source>
        <dbReference type="Pfam" id="PF01965"/>
    </source>
</evidence>
<feature type="domain" description="DJ-1/PfpI" evidence="1">
    <location>
        <begin position="10"/>
        <end position="169"/>
    </location>
</feature>
<dbReference type="Gene3D" id="3.40.50.880">
    <property type="match status" value="1"/>
</dbReference>
<evidence type="ECO:0000313" key="2">
    <source>
        <dbReference type="EMBL" id="KAL2620399.1"/>
    </source>
</evidence>
<dbReference type="PANTHER" id="PTHR43130">
    <property type="entry name" value="ARAC-FAMILY TRANSCRIPTIONAL REGULATOR"/>
    <property type="match status" value="1"/>
</dbReference>
<dbReference type="CDD" id="cd03139">
    <property type="entry name" value="GATase1_PfpI_2"/>
    <property type="match status" value="1"/>
</dbReference>
<dbReference type="PANTHER" id="PTHR43130:SF2">
    <property type="entry name" value="DJ-1_PFPI DOMAIN-CONTAINING PROTEIN"/>
    <property type="match status" value="1"/>
</dbReference>
<dbReference type="EMBL" id="JBHFFA010000006">
    <property type="protein sequence ID" value="KAL2620399.1"/>
    <property type="molecule type" value="Genomic_DNA"/>
</dbReference>
<proteinExistence type="predicted"/>
<organism evidence="2 3">
    <name type="scientific">Riccia fluitans</name>
    <dbReference type="NCBI Taxonomy" id="41844"/>
    <lineage>
        <taxon>Eukaryota</taxon>
        <taxon>Viridiplantae</taxon>
        <taxon>Streptophyta</taxon>
        <taxon>Embryophyta</taxon>
        <taxon>Marchantiophyta</taxon>
        <taxon>Marchantiopsida</taxon>
        <taxon>Marchantiidae</taxon>
        <taxon>Marchantiales</taxon>
        <taxon>Ricciaceae</taxon>
        <taxon>Riccia</taxon>
    </lineage>
</organism>
<dbReference type="InterPro" id="IPR052158">
    <property type="entry name" value="INH-QAR"/>
</dbReference>
<sequence length="238" mass="25604">MSHDGKKLLIAIPIFDGITALDAIGPFDCVQHLPNVQVVFVSHKPGAYRTSYGYLSLNATASFDDVPSPDIIIVPGGSGTRLLLDDEAFLNWLRKVHETTLYTTSVCTGSLMLAAAGLLKDVPATGHWNTYELLQKYGVKTTEKRVVQEGKIITAAGVSSGIDMGLLLVSLIADEETAKAIQLYIEYDPQPPFDSGAISKATPETIQLAKSFGVRGRESVVAMCGEVCSSLKKTDFHT</sequence>
<reference evidence="2 3" key="1">
    <citation type="submission" date="2024-09" db="EMBL/GenBank/DDBJ databases">
        <title>Chromosome-scale assembly of Riccia fluitans.</title>
        <authorList>
            <person name="Paukszto L."/>
            <person name="Sawicki J."/>
            <person name="Karawczyk K."/>
            <person name="Piernik-Szablinska J."/>
            <person name="Szczecinska M."/>
            <person name="Mazdziarz M."/>
        </authorList>
    </citation>
    <scope>NUCLEOTIDE SEQUENCE [LARGE SCALE GENOMIC DNA]</scope>
    <source>
        <strain evidence="2">Rf_01</strain>
        <tissue evidence="2">Aerial parts of the thallus</tissue>
    </source>
</reference>
<dbReference type="Pfam" id="PF01965">
    <property type="entry name" value="DJ-1_PfpI"/>
    <property type="match status" value="1"/>
</dbReference>
<name>A0ABD1Y0W7_9MARC</name>